<dbReference type="EMBL" id="UAVR01000005">
    <property type="protein sequence ID" value="SQA87915.1"/>
    <property type="molecule type" value="Genomic_DNA"/>
</dbReference>
<keyword evidence="3" id="KW-1185">Reference proteome</keyword>
<proteinExistence type="predicted"/>
<reference evidence="1 3" key="1">
    <citation type="submission" date="2017-02" db="EMBL/GenBank/DDBJ databases">
        <authorList>
            <person name="Varghese N."/>
            <person name="Submissions S."/>
        </authorList>
    </citation>
    <scope>NUCLEOTIDE SEQUENCE [LARGE SCALE GENOMIC DNA]</scope>
    <source>
        <strain evidence="1 3">DSM 16775</strain>
    </source>
</reference>
<gene>
    <name evidence="2" type="ORF">NCTC11212_00787</name>
    <name evidence="1" type="ORF">SAMN05421800_101350</name>
</gene>
<accession>A0AAX2IHM3</accession>
<evidence type="ECO:0000313" key="3">
    <source>
        <dbReference type="Proteomes" id="UP000190669"/>
    </source>
</evidence>
<comment type="caution">
    <text evidence="2">The sequence shown here is derived from an EMBL/GenBank/DDBJ whole genome shotgun (WGS) entry which is preliminary data.</text>
</comment>
<sequence>MDIHLSLIDFDEFPTEKYINEFYRNQCWKQQYQIWSF</sequence>
<evidence type="ECO:0000313" key="2">
    <source>
        <dbReference type="EMBL" id="SQA87915.1"/>
    </source>
</evidence>
<dbReference type="Proteomes" id="UP000251937">
    <property type="component" value="Unassembled WGS sequence"/>
</dbReference>
<dbReference type="EMBL" id="FUZE01000001">
    <property type="protein sequence ID" value="SKB38991.1"/>
    <property type="molecule type" value="Genomic_DNA"/>
</dbReference>
<dbReference type="AlphaFoldDB" id="A0AAX2IHM3"/>
<evidence type="ECO:0000313" key="4">
    <source>
        <dbReference type="Proteomes" id="UP000251937"/>
    </source>
</evidence>
<dbReference type="Proteomes" id="UP000190669">
    <property type="component" value="Unassembled WGS sequence"/>
</dbReference>
<organism evidence="2 4">
    <name type="scientific">Chryseobacterium balustinum</name>
    <dbReference type="NCBI Taxonomy" id="246"/>
    <lineage>
        <taxon>Bacteria</taxon>
        <taxon>Pseudomonadati</taxon>
        <taxon>Bacteroidota</taxon>
        <taxon>Flavobacteriia</taxon>
        <taxon>Flavobacteriales</taxon>
        <taxon>Weeksellaceae</taxon>
        <taxon>Chryseobacterium group</taxon>
        <taxon>Chryseobacterium</taxon>
    </lineage>
</organism>
<evidence type="ECO:0000313" key="1">
    <source>
        <dbReference type="EMBL" id="SKB38991.1"/>
    </source>
</evidence>
<protein>
    <submittedName>
        <fullName evidence="2">Uncharacterized protein</fullName>
    </submittedName>
</protein>
<name>A0AAX2IHM3_9FLAO</name>
<reference evidence="2 4" key="2">
    <citation type="submission" date="2018-06" db="EMBL/GenBank/DDBJ databases">
        <authorList>
            <consortium name="Pathogen Informatics"/>
            <person name="Doyle S."/>
        </authorList>
    </citation>
    <scope>NUCLEOTIDE SEQUENCE [LARGE SCALE GENOMIC DNA]</scope>
    <source>
        <strain evidence="2 4">NCTC11212</strain>
    </source>
</reference>